<dbReference type="AlphaFoldDB" id="A0A6C0JR99"/>
<evidence type="ECO:0000313" key="1">
    <source>
        <dbReference type="EMBL" id="QHU06408.1"/>
    </source>
</evidence>
<protein>
    <submittedName>
        <fullName evidence="1">Uncharacterized protein</fullName>
    </submittedName>
</protein>
<organism evidence="1">
    <name type="scientific">viral metagenome</name>
    <dbReference type="NCBI Taxonomy" id="1070528"/>
    <lineage>
        <taxon>unclassified sequences</taxon>
        <taxon>metagenomes</taxon>
        <taxon>organismal metagenomes</taxon>
    </lineage>
</organism>
<accession>A0A6C0JR99</accession>
<proteinExistence type="predicted"/>
<dbReference type="EMBL" id="MN740434">
    <property type="protein sequence ID" value="QHU06408.1"/>
    <property type="molecule type" value="Genomic_DNA"/>
</dbReference>
<reference evidence="1" key="1">
    <citation type="journal article" date="2020" name="Nature">
        <title>Giant virus diversity and host interactions through global metagenomics.</title>
        <authorList>
            <person name="Schulz F."/>
            <person name="Roux S."/>
            <person name="Paez-Espino D."/>
            <person name="Jungbluth S."/>
            <person name="Walsh D.A."/>
            <person name="Denef V.J."/>
            <person name="McMahon K.D."/>
            <person name="Konstantinidis K.T."/>
            <person name="Eloe-Fadrosh E.A."/>
            <person name="Kyrpides N.C."/>
            <person name="Woyke T."/>
        </authorList>
    </citation>
    <scope>NUCLEOTIDE SEQUENCE</scope>
    <source>
        <strain evidence="1">GVMAG-M-3300027747-57</strain>
    </source>
</reference>
<name>A0A6C0JR99_9ZZZZ</name>
<sequence length="66" mass="7975">MGNFFSDCCKEDKIENQPDNNTKIPLLDNTKNSKKNKTVKWNDQEYYRTIKTARNIRKKYKKSKSW</sequence>